<comment type="caution">
    <text evidence="2">The sequence shown here is derived from an EMBL/GenBank/DDBJ whole genome shotgun (WGS) entry which is preliminary data.</text>
</comment>
<evidence type="ECO:0000313" key="2">
    <source>
        <dbReference type="EMBL" id="KXT50285.1"/>
    </source>
</evidence>
<dbReference type="Proteomes" id="UP000070319">
    <property type="component" value="Unassembled WGS sequence"/>
</dbReference>
<accession>A0A139LFV3</accession>
<sequence length="62" mass="7734">MQSRRGVFHLLFVLVKIYQIFWKTNNKMISKSQSIFLHLLKKYATKIQEFLIWMYIMRTKMY</sequence>
<evidence type="ECO:0000256" key="1">
    <source>
        <dbReference type="SAM" id="Phobius"/>
    </source>
</evidence>
<proteinExistence type="predicted"/>
<dbReference type="EMBL" id="LTDF01000084">
    <property type="protein sequence ID" value="KXT50285.1"/>
    <property type="molecule type" value="Genomic_DNA"/>
</dbReference>
<keyword evidence="1" id="KW-1133">Transmembrane helix</keyword>
<reference evidence="2 3" key="1">
    <citation type="submission" date="2016-02" db="EMBL/GenBank/DDBJ databases">
        <authorList>
            <person name="Wen L."/>
            <person name="He K."/>
            <person name="Yang H."/>
        </authorList>
    </citation>
    <scope>NUCLEOTIDE SEQUENCE [LARGE SCALE GENOMIC DNA]</scope>
    <source>
        <strain evidence="2 3">KLE1704</strain>
    </source>
</reference>
<keyword evidence="1" id="KW-0472">Membrane</keyword>
<dbReference type="AlphaFoldDB" id="A0A139LFV3"/>
<organism evidence="2">
    <name type="scientific">Bacteroides intestinalis</name>
    <dbReference type="NCBI Taxonomy" id="329854"/>
    <lineage>
        <taxon>Bacteria</taxon>
        <taxon>Pseudomonadati</taxon>
        <taxon>Bacteroidota</taxon>
        <taxon>Bacteroidia</taxon>
        <taxon>Bacteroidales</taxon>
        <taxon>Bacteroidaceae</taxon>
        <taxon>Bacteroides</taxon>
    </lineage>
</organism>
<gene>
    <name evidence="2" type="ORF">HMPREF2531_02389</name>
</gene>
<keyword evidence="1" id="KW-0812">Transmembrane</keyword>
<protein>
    <submittedName>
        <fullName evidence="2">Uncharacterized protein</fullName>
    </submittedName>
</protein>
<feature type="transmembrane region" description="Helical" evidence="1">
    <location>
        <begin position="6"/>
        <end position="22"/>
    </location>
</feature>
<evidence type="ECO:0000313" key="3">
    <source>
        <dbReference type="Proteomes" id="UP000070319"/>
    </source>
</evidence>
<name>A0A139LFV3_9BACE</name>